<dbReference type="EMBL" id="JARIHO010000044">
    <property type="protein sequence ID" value="KAJ7325388.1"/>
    <property type="molecule type" value="Genomic_DNA"/>
</dbReference>
<feature type="transmembrane region" description="Helical" evidence="2">
    <location>
        <begin position="174"/>
        <end position="198"/>
    </location>
</feature>
<name>A0AAD6ZIN0_9AGAR</name>
<organism evidence="3 4">
    <name type="scientific">Mycena albidolilacea</name>
    <dbReference type="NCBI Taxonomy" id="1033008"/>
    <lineage>
        <taxon>Eukaryota</taxon>
        <taxon>Fungi</taxon>
        <taxon>Dikarya</taxon>
        <taxon>Basidiomycota</taxon>
        <taxon>Agaricomycotina</taxon>
        <taxon>Agaricomycetes</taxon>
        <taxon>Agaricomycetidae</taxon>
        <taxon>Agaricales</taxon>
        <taxon>Marasmiineae</taxon>
        <taxon>Mycenaceae</taxon>
        <taxon>Mycena</taxon>
    </lineage>
</organism>
<comment type="caution">
    <text evidence="3">The sequence shown here is derived from an EMBL/GenBank/DDBJ whole genome shotgun (WGS) entry which is preliminary data.</text>
</comment>
<feature type="region of interest" description="Disordered" evidence="1">
    <location>
        <begin position="642"/>
        <end position="686"/>
    </location>
</feature>
<feature type="transmembrane region" description="Helical" evidence="2">
    <location>
        <begin position="824"/>
        <end position="848"/>
    </location>
</feature>
<keyword evidence="2" id="KW-0472">Membrane</keyword>
<feature type="transmembrane region" description="Helical" evidence="2">
    <location>
        <begin position="566"/>
        <end position="584"/>
    </location>
</feature>
<feature type="transmembrane region" description="Helical" evidence="2">
    <location>
        <begin position="108"/>
        <end position="129"/>
    </location>
</feature>
<evidence type="ECO:0000256" key="2">
    <source>
        <dbReference type="SAM" id="Phobius"/>
    </source>
</evidence>
<feature type="compositionally biased region" description="Low complexity" evidence="1">
    <location>
        <begin position="663"/>
        <end position="681"/>
    </location>
</feature>
<accession>A0AAD6ZIN0</accession>
<proteinExistence type="predicted"/>
<keyword evidence="2" id="KW-1133">Transmembrane helix</keyword>
<feature type="compositionally biased region" description="Basic and acidic residues" evidence="1">
    <location>
        <begin position="15"/>
        <end position="24"/>
    </location>
</feature>
<sequence length="1324" mass="144704">MSFPHFRSTSSQLHPDGDESVSVRDGDSAESLLHSAVELLKISREAYSRLSTSAPKPRRFNSSRALQVLSLVLHSLLVGIHLALLAIWAKGLEHRIVFSLDNQKIVNLLITAIANTFGTIYSAALVFVTQRLWTRQSLRADQTLTATHDSAAAWTGIGSALSQLWAQRTASGSVIGVLSVFLYLANILVLHITTPALFSFETFNSTRTVRVATQSLPSLDSFSQVNWSDPNDAFTAIWGLVRSDYVKGSLYFLPSILESNTSLGLKDGTLYDVVDINSGVGNVTVDATGFDITCGYLTVNITHQQPTKDFNFEEYWLVNFGGNHQASLDPTQRGIIYSLESGIFSPWGFTNYVDFYSTTPIMDSNNYHPEVKLDPPMNTFADPVSSIQVFRCSQSLVNQKAVVDAQTRQILAVEPNIHKTTSTWSPHIGQNFINATDNAFMRAWPWLYSSAIPPSTFNIDPAGNHSGTLSVAGLYLNQKLALQQAGETIQSTVKLHDLENTLSSSIASMYWTLGNVPPQAILANADDGTIQIGTSDSDSDAPTLLRGNAEVTEISTQGRLDKSQTTGGLAASVALFLLSLRYSLFSKSHKPETDNPIDGTGVLQAIWLYRNHPELETQLNQVDSPTETNLRKAGMVRTRLVGAGRRRRESCESALSPPHIFTMSSSLPSQPRSDSDQSSSMRDSDSAESLLHSAVESFKMSRKASELKRFDSSRALHILSLVLHSLLIGIHLALLAIWARGLEHRITFSLDNQKIVNFLITAIANTFGTLYSAALVFLTQRLWTRRNLQADRTLTAMHDSAAAWTGIGSALSQLWSQRTTSGSVIGVLSVFLYLANILVLHITTPALFSFEAFNSTQTVRVPTRSLPTINSSFDMNWSNPVAAAGTMWKFAESDYVPGSLHFLPSIMGSNTSLGLKDGTLYDVIDINSGVGNVTVDATGLDITCGYLTGVTISNHISPFPGARIVTLDGGIKSYFLDPTQRGLICPLRDLFYRVDQSDMPPFIDSDYSSGIPNYVDFYSTVPIMDSNNSLPEVNLDPPMNTFADPVSSIQVFRCSQSLVNQKAVVDAQTKQILAVEPNIHKTTSTWSPHIGQNSTNATDNAFMQAWHFLYYAVPQSTFALDPAGKNSGTLSVANLYLNQMLTLQKAGEKVGPRTVKLHDLENTLSSIIAAMYWTLGNIPPQAILVNADDGTIQLGTSDADSDAPTLLRGSAEVTEVSTQGRLDALGHHSGISGIMHSGLAASVALFLLSLQYSLFSKSRQYQTDNPIDGTGILQAIWLYRNHPELETQLDQVDDPTEANLREAGMVRTRLVEAGRRSRESSELL</sequence>
<feature type="region of interest" description="Disordered" evidence="1">
    <location>
        <begin position="1"/>
        <end position="24"/>
    </location>
</feature>
<protein>
    <submittedName>
        <fullName evidence="3">Uncharacterized protein</fullName>
    </submittedName>
</protein>
<feature type="transmembrane region" description="Helical" evidence="2">
    <location>
        <begin position="65"/>
        <end position="88"/>
    </location>
</feature>
<feature type="transmembrane region" description="Helical" evidence="2">
    <location>
        <begin position="758"/>
        <end position="778"/>
    </location>
</feature>
<reference evidence="3" key="1">
    <citation type="submission" date="2023-03" db="EMBL/GenBank/DDBJ databases">
        <title>Massive genome expansion in bonnet fungi (Mycena s.s.) driven by repeated elements and novel gene families across ecological guilds.</title>
        <authorList>
            <consortium name="Lawrence Berkeley National Laboratory"/>
            <person name="Harder C.B."/>
            <person name="Miyauchi S."/>
            <person name="Viragh M."/>
            <person name="Kuo A."/>
            <person name="Thoen E."/>
            <person name="Andreopoulos B."/>
            <person name="Lu D."/>
            <person name="Skrede I."/>
            <person name="Drula E."/>
            <person name="Henrissat B."/>
            <person name="Morin E."/>
            <person name="Kohler A."/>
            <person name="Barry K."/>
            <person name="LaButti K."/>
            <person name="Morin E."/>
            <person name="Salamov A."/>
            <person name="Lipzen A."/>
            <person name="Mereny Z."/>
            <person name="Hegedus B."/>
            <person name="Baldrian P."/>
            <person name="Stursova M."/>
            <person name="Weitz H."/>
            <person name="Taylor A."/>
            <person name="Grigoriev I.V."/>
            <person name="Nagy L.G."/>
            <person name="Martin F."/>
            <person name="Kauserud H."/>
        </authorList>
    </citation>
    <scope>NUCLEOTIDE SEQUENCE</scope>
    <source>
        <strain evidence="3">CBHHK002</strain>
    </source>
</reference>
<keyword evidence="4" id="KW-1185">Reference proteome</keyword>
<gene>
    <name evidence="3" type="ORF">DFH08DRAFT_1028130</name>
</gene>
<evidence type="ECO:0000256" key="1">
    <source>
        <dbReference type="SAM" id="MobiDB-lite"/>
    </source>
</evidence>
<keyword evidence="2" id="KW-0812">Transmembrane</keyword>
<feature type="transmembrane region" description="Helical" evidence="2">
    <location>
        <begin position="715"/>
        <end position="738"/>
    </location>
</feature>
<evidence type="ECO:0000313" key="4">
    <source>
        <dbReference type="Proteomes" id="UP001218218"/>
    </source>
</evidence>
<evidence type="ECO:0000313" key="3">
    <source>
        <dbReference type="EMBL" id="KAJ7325388.1"/>
    </source>
</evidence>
<dbReference type="Proteomes" id="UP001218218">
    <property type="component" value="Unassembled WGS sequence"/>
</dbReference>